<evidence type="ECO:0000313" key="4">
    <source>
        <dbReference type="Proteomes" id="UP000297643"/>
    </source>
</evidence>
<accession>A0A4R8W1W3</accession>
<dbReference type="RefSeq" id="WP_134510775.1">
    <property type="nucleotide sequence ID" value="NZ_SOFM01000049.1"/>
</dbReference>
<evidence type="ECO:0000313" key="3">
    <source>
        <dbReference type="EMBL" id="TFB99892.1"/>
    </source>
</evidence>
<protein>
    <submittedName>
        <fullName evidence="3">N-acetyltransferase</fullName>
    </submittedName>
</protein>
<keyword evidence="4" id="KW-1185">Reference proteome</keyword>
<dbReference type="AlphaFoldDB" id="A0A4R8W1W3"/>
<feature type="domain" description="N-acetyltransferase" evidence="2">
    <location>
        <begin position="13"/>
        <end position="150"/>
    </location>
</feature>
<dbReference type="CDD" id="cd04301">
    <property type="entry name" value="NAT_SF"/>
    <property type="match status" value="1"/>
</dbReference>
<comment type="caution">
    <text evidence="3">The sequence shown here is derived from an EMBL/GenBank/DDBJ whole genome shotgun (WGS) entry which is preliminary data.</text>
</comment>
<dbReference type="GO" id="GO:0016747">
    <property type="term" value="F:acyltransferase activity, transferring groups other than amino-acyl groups"/>
    <property type="evidence" value="ECO:0007669"/>
    <property type="project" value="InterPro"/>
</dbReference>
<reference evidence="3 4" key="1">
    <citation type="submission" date="2019-03" db="EMBL/GenBank/DDBJ databases">
        <title>Genomics of glacier-inhabiting Cryobacterium strains.</title>
        <authorList>
            <person name="Liu Q."/>
            <person name="Xin Y.-H."/>
        </authorList>
    </citation>
    <scope>NUCLEOTIDE SEQUENCE [LARGE SCALE GENOMIC DNA]</scope>
    <source>
        <strain evidence="3 4">RHLT2-21</strain>
    </source>
</reference>
<keyword evidence="3" id="KW-0808">Transferase</keyword>
<dbReference type="Gene3D" id="3.40.630.30">
    <property type="match status" value="1"/>
</dbReference>
<dbReference type="EMBL" id="SOFM01000049">
    <property type="protein sequence ID" value="TFB99892.1"/>
    <property type="molecule type" value="Genomic_DNA"/>
</dbReference>
<dbReference type="Pfam" id="PF13302">
    <property type="entry name" value="Acetyltransf_3"/>
    <property type="match status" value="1"/>
</dbReference>
<evidence type="ECO:0000259" key="2">
    <source>
        <dbReference type="Pfam" id="PF13302"/>
    </source>
</evidence>
<evidence type="ECO:0000256" key="1">
    <source>
        <dbReference type="SAM" id="MobiDB-lite"/>
    </source>
</evidence>
<dbReference type="Proteomes" id="UP000297643">
    <property type="component" value="Unassembled WGS sequence"/>
</dbReference>
<dbReference type="InterPro" id="IPR016181">
    <property type="entry name" value="Acyl_CoA_acyltransferase"/>
</dbReference>
<dbReference type="SUPFAM" id="SSF55729">
    <property type="entry name" value="Acyl-CoA N-acyltransferases (Nat)"/>
    <property type="match status" value="1"/>
</dbReference>
<proteinExistence type="predicted"/>
<dbReference type="PANTHER" id="PTHR43792:SF13">
    <property type="entry name" value="ACETYLTRANSFERASE"/>
    <property type="match status" value="1"/>
</dbReference>
<organism evidence="3 4">
    <name type="scientific">Cryobacterium mannosilyticum</name>
    <dbReference type="NCBI Taxonomy" id="1259190"/>
    <lineage>
        <taxon>Bacteria</taxon>
        <taxon>Bacillati</taxon>
        <taxon>Actinomycetota</taxon>
        <taxon>Actinomycetes</taxon>
        <taxon>Micrococcales</taxon>
        <taxon>Microbacteriaceae</taxon>
        <taxon>Cryobacterium</taxon>
    </lineage>
</organism>
<dbReference type="InterPro" id="IPR000182">
    <property type="entry name" value="GNAT_dom"/>
</dbReference>
<gene>
    <name evidence="3" type="ORF">E3O32_15735</name>
</gene>
<dbReference type="PANTHER" id="PTHR43792">
    <property type="entry name" value="GNAT FAMILY, PUTATIVE (AFU_ORTHOLOGUE AFUA_3G00765)-RELATED-RELATED"/>
    <property type="match status" value="1"/>
</dbReference>
<feature type="compositionally biased region" description="Basic and acidic residues" evidence="1">
    <location>
        <begin position="158"/>
        <end position="169"/>
    </location>
</feature>
<dbReference type="InterPro" id="IPR051531">
    <property type="entry name" value="N-acetyltransferase"/>
</dbReference>
<sequence length="169" mass="18729">MDWPQPEPVCSERLLLEPLAVDHAASMVDVLADPALYEYTGGEAPSLDLLHSRYAAQTVGQSDDGSQWWLNWIVTYRDTSEPAGFVQATVECDGSTLVAEIAWVISPRLQSQGIASEATQMMIGWLRAHEVDRFTAHIYPEHQASMGVARNQALRPTSSEKDGETRWVS</sequence>
<feature type="region of interest" description="Disordered" evidence="1">
    <location>
        <begin position="149"/>
        <end position="169"/>
    </location>
</feature>
<name>A0A4R8W1W3_9MICO</name>